<protein>
    <recommendedName>
        <fullName evidence="3">Urease accessory protein UreD</fullName>
    </recommendedName>
</protein>
<comment type="subcellular location">
    <subcellularLocation>
        <location evidence="3">Cytoplasm</location>
    </subcellularLocation>
</comment>
<evidence type="ECO:0000256" key="1">
    <source>
        <dbReference type="ARBA" id="ARBA00007177"/>
    </source>
</evidence>
<keyword evidence="3" id="KW-0963">Cytoplasm</keyword>
<name>A0ABU3KK02_9BURK</name>
<dbReference type="PANTHER" id="PTHR33643">
    <property type="entry name" value="UREASE ACCESSORY PROTEIN D"/>
    <property type="match status" value="1"/>
</dbReference>
<evidence type="ECO:0000313" key="5">
    <source>
        <dbReference type="Proteomes" id="UP001321700"/>
    </source>
</evidence>
<evidence type="ECO:0000313" key="4">
    <source>
        <dbReference type="EMBL" id="MDT7518104.1"/>
    </source>
</evidence>
<proteinExistence type="inferred from homology"/>
<gene>
    <name evidence="3" type="primary">ureD</name>
    <name evidence="4" type="ORF">RAE19_05045</name>
</gene>
<dbReference type="PANTHER" id="PTHR33643:SF1">
    <property type="entry name" value="UREASE ACCESSORY PROTEIN D"/>
    <property type="match status" value="1"/>
</dbReference>
<reference evidence="4 5" key="1">
    <citation type="submission" date="2023-08" db="EMBL/GenBank/DDBJ databases">
        <title>Rhodoferax potami sp. nov. and Rhodoferax mekongensis sp. nov., isolated from the Mekong River in Thailand.</title>
        <authorList>
            <person name="Kitikhun S."/>
            <person name="Charoenyingcharoen P."/>
            <person name="Siriarchawattana P."/>
            <person name="Likhitrattanapisal S."/>
            <person name="Nilsakha T."/>
            <person name="Chanpet A."/>
            <person name="Rattanawaree P."/>
            <person name="Ingsriswang S."/>
        </authorList>
    </citation>
    <scope>NUCLEOTIDE SEQUENCE [LARGE SCALE GENOMIC DNA]</scope>
    <source>
        <strain evidence="4 5">TBRC 17660</strain>
    </source>
</reference>
<keyword evidence="2 3" id="KW-0143">Chaperone</keyword>
<evidence type="ECO:0000256" key="2">
    <source>
        <dbReference type="ARBA" id="ARBA00023186"/>
    </source>
</evidence>
<sequence>MVWHARLNLNYQVENQRCVARYDHSGPLRILQSLYPEGDTICHNVLVHPPGGLVGGDTLELNVSVGPGAHGLVTTPGATRFYRSDGPVATQTTRLHLQENARLEWLPLEAICYDACNAINKLQLNLAPGAQCIGWDITALGLPHAKLPFMSGWLDQHLEIPGVWLERGRLRADDHRLMDGPTGLAGHRCLATLFFASGTPWKRSDKETLIDLARDTLREHPLAPTGGVTSPNTRTLVLRVLAPTVEPAMQLLRTVRQQWRAQAWQMAGQDPRIWAM</sequence>
<comment type="function">
    <text evidence="3">Required for maturation of urease via the functional incorporation of the urease nickel metallocenter.</text>
</comment>
<comment type="caution">
    <text evidence="4">The sequence shown here is derived from an EMBL/GenBank/DDBJ whole genome shotgun (WGS) entry which is preliminary data.</text>
</comment>
<keyword evidence="3" id="KW-0996">Nickel insertion</keyword>
<accession>A0ABU3KK02</accession>
<dbReference type="Proteomes" id="UP001321700">
    <property type="component" value="Unassembled WGS sequence"/>
</dbReference>
<dbReference type="Pfam" id="PF01774">
    <property type="entry name" value="UreD"/>
    <property type="match status" value="1"/>
</dbReference>
<comment type="similarity">
    <text evidence="1 3">Belongs to the UreD family.</text>
</comment>
<dbReference type="EMBL" id="JAVBIK010000001">
    <property type="protein sequence ID" value="MDT7518104.1"/>
    <property type="molecule type" value="Genomic_DNA"/>
</dbReference>
<dbReference type="HAMAP" id="MF_01384">
    <property type="entry name" value="UreD"/>
    <property type="match status" value="1"/>
</dbReference>
<dbReference type="InterPro" id="IPR002669">
    <property type="entry name" value="UreD"/>
</dbReference>
<comment type="subunit">
    <text evidence="3">UreD, UreF and UreG form a complex that acts as a GTP-hydrolysis-dependent molecular chaperone, activating the urease apoprotein by helping to assemble the nickel containing metallocenter of UreC. The UreE protein probably delivers the nickel.</text>
</comment>
<keyword evidence="5" id="KW-1185">Reference proteome</keyword>
<organism evidence="4 5">
    <name type="scientific">Rhodoferax potami</name>
    <dbReference type="NCBI Taxonomy" id="3068338"/>
    <lineage>
        <taxon>Bacteria</taxon>
        <taxon>Pseudomonadati</taxon>
        <taxon>Pseudomonadota</taxon>
        <taxon>Betaproteobacteria</taxon>
        <taxon>Burkholderiales</taxon>
        <taxon>Comamonadaceae</taxon>
        <taxon>Rhodoferax</taxon>
    </lineage>
</organism>
<dbReference type="RefSeq" id="WP_313873885.1">
    <property type="nucleotide sequence ID" value="NZ_JAVBIK010000001.1"/>
</dbReference>
<evidence type="ECO:0000256" key="3">
    <source>
        <dbReference type="HAMAP-Rule" id="MF_01384"/>
    </source>
</evidence>